<dbReference type="InterPro" id="IPR009628">
    <property type="entry name" value="Phage_tape_measure_N"/>
</dbReference>
<evidence type="ECO:0000259" key="3">
    <source>
        <dbReference type="Pfam" id="PF09718"/>
    </source>
</evidence>
<dbReference type="EMBL" id="JAATJA010000001">
    <property type="protein sequence ID" value="NJB66434.1"/>
    <property type="molecule type" value="Genomic_DNA"/>
</dbReference>
<name>A0A846QMF6_9BACT</name>
<evidence type="ECO:0000313" key="5">
    <source>
        <dbReference type="Proteomes" id="UP000580856"/>
    </source>
</evidence>
<proteinExistence type="predicted"/>
<evidence type="ECO:0000313" key="4">
    <source>
        <dbReference type="EMBL" id="NJB66434.1"/>
    </source>
</evidence>
<protein>
    <submittedName>
        <fullName evidence="4">Uncharacterized protein</fullName>
    </submittedName>
</protein>
<organism evidence="4 5">
    <name type="scientific">Desulfobaculum xiamenense</name>
    <dbReference type="NCBI Taxonomy" id="995050"/>
    <lineage>
        <taxon>Bacteria</taxon>
        <taxon>Pseudomonadati</taxon>
        <taxon>Thermodesulfobacteriota</taxon>
        <taxon>Desulfovibrionia</taxon>
        <taxon>Desulfovibrionales</taxon>
        <taxon>Desulfovibrionaceae</taxon>
        <taxon>Desulfobaculum</taxon>
    </lineage>
</organism>
<evidence type="ECO:0000259" key="2">
    <source>
        <dbReference type="Pfam" id="PF06791"/>
    </source>
</evidence>
<dbReference type="Proteomes" id="UP000580856">
    <property type="component" value="Unassembled WGS sequence"/>
</dbReference>
<feature type="compositionally biased region" description="Low complexity" evidence="1">
    <location>
        <begin position="367"/>
        <end position="379"/>
    </location>
</feature>
<dbReference type="Pfam" id="PF06791">
    <property type="entry name" value="TMP_2"/>
    <property type="match status" value="1"/>
</dbReference>
<evidence type="ECO:0000256" key="1">
    <source>
        <dbReference type="SAM" id="MobiDB-lite"/>
    </source>
</evidence>
<feature type="domain" description="Bacteriophage tail tape measure N-terminal" evidence="2">
    <location>
        <begin position="58"/>
        <end position="207"/>
    </location>
</feature>
<keyword evidence="5" id="KW-1185">Reference proteome</keyword>
<feature type="region of interest" description="Disordered" evidence="1">
    <location>
        <begin position="367"/>
        <end position="386"/>
    </location>
</feature>
<accession>A0A846QMF6</accession>
<sequence length="768" mass="81129">MTTREERIALVIQAQNRTSTELKKIVSDLGNVEKGTRKAMDAQSRFGRAVATASSEAGGAVSGLAAEAGALGRILGSFGSVGLGVAAAMGAVGAAVSAGTMSFAEWDRRLRRTEALIRATGSAAGLSADELDDFARSRDLATLGDRDAIMDAVNVMLTFKSVQGETFRDAIMLAQDMSATFGQDLRGAVTMLGKALEDPVAGLNAMRRVGVSFTEQEKSLIHAMLEANDVAGAQALILGVLRNQVGGAAEAEAGGLCGSIDTLNYRWREFLETLEQTELATSVIDGLSTALEAVAEGIRGTRREMIRAQAQANTGLRPPEGAGGILGGIGVMPHVRMGLSAPLGEGQDLLERMTMRDKAFSRAFARAATPAPGGDAAAPDAERTGHAAKRLRDELAALTMSARELDLYRLDRKIEDYREALGAMTPELAAFEREARRGIELAHLMDAKEREALNSHPYEARQDAETKAFAAALAQRTSALEDFGREYDRLTLGETTMAIEAAQAQARVWEQAGADRVKVAEWVRLRIDEINDRSKGGKGGKGGDDGDGLGALWSSDLDTMQAGATKALKSYAEQAKGLADITEQAVGGGLRGVEDALVSVCTTGELAWSDMISSWAADLARMLIQQQITGPLAALLGGASPGEAGGIVSMFAGLFHSGGVVGEGGSARGVDPGVFLSARRYHSGGLAGLAPDEVPAILRRREEVLTTADPRHRDNIGHAQAEPPQVNVRVVNVVDERDTAAGYLGSAHGERTVMNIIRKNRQTLREIM</sequence>
<dbReference type="RefSeq" id="WP_167939571.1">
    <property type="nucleotide sequence ID" value="NZ_JAATJA010000001.1"/>
</dbReference>
<comment type="caution">
    <text evidence="4">The sequence shown here is derived from an EMBL/GenBank/DDBJ whole genome shotgun (WGS) entry which is preliminary data.</text>
</comment>
<gene>
    <name evidence="4" type="ORF">GGQ74_000074</name>
</gene>
<dbReference type="AlphaFoldDB" id="A0A846QMF6"/>
<dbReference type="Pfam" id="PF09718">
    <property type="entry name" value="Tape_meas_lam_C"/>
    <property type="match status" value="1"/>
</dbReference>
<feature type="domain" description="Bacteriophage tail tape measure C-terminal" evidence="3">
    <location>
        <begin position="561"/>
        <end position="633"/>
    </location>
</feature>
<reference evidence="4 5" key="1">
    <citation type="submission" date="2020-03" db="EMBL/GenBank/DDBJ databases">
        <title>Genomic Encyclopedia of Type Strains, Phase IV (KMG-IV): sequencing the most valuable type-strain genomes for metagenomic binning, comparative biology and taxonomic classification.</title>
        <authorList>
            <person name="Goeker M."/>
        </authorList>
    </citation>
    <scope>NUCLEOTIDE SEQUENCE [LARGE SCALE GENOMIC DNA]</scope>
    <source>
        <strain evidence="4 5">DSM 24233</strain>
    </source>
</reference>
<dbReference type="InterPro" id="IPR006431">
    <property type="entry name" value="Phage_tape_meas_C"/>
</dbReference>